<evidence type="ECO:0000313" key="4">
    <source>
        <dbReference type="Proteomes" id="UP000822688"/>
    </source>
</evidence>
<keyword evidence="1" id="KW-0472">Membrane</keyword>
<organism evidence="3 4">
    <name type="scientific">Ceratodon purpureus</name>
    <name type="common">Fire moss</name>
    <name type="synonym">Dicranum purpureum</name>
    <dbReference type="NCBI Taxonomy" id="3225"/>
    <lineage>
        <taxon>Eukaryota</taxon>
        <taxon>Viridiplantae</taxon>
        <taxon>Streptophyta</taxon>
        <taxon>Embryophyta</taxon>
        <taxon>Bryophyta</taxon>
        <taxon>Bryophytina</taxon>
        <taxon>Bryopsida</taxon>
        <taxon>Dicranidae</taxon>
        <taxon>Pseudoditrichales</taxon>
        <taxon>Ditrichaceae</taxon>
        <taxon>Ceratodon</taxon>
    </lineage>
</organism>
<keyword evidence="1" id="KW-1133">Transmembrane helix</keyword>
<feature type="transmembrane region" description="Helical" evidence="1">
    <location>
        <begin position="35"/>
        <end position="60"/>
    </location>
</feature>
<keyword evidence="2" id="KW-0732">Signal</keyword>
<dbReference type="Proteomes" id="UP000822688">
    <property type="component" value="Chromosome 4"/>
</dbReference>
<keyword evidence="1" id="KW-0812">Transmembrane</keyword>
<name>A0A8T0IC59_CERPU</name>
<evidence type="ECO:0000313" key="3">
    <source>
        <dbReference type="EMBL" id="KAG0580431.1"/>
    </source>
</evidence>
<feature type="signal peptide" evidence="2">
    <location>
        <begin position="1"/>
        <end position="19"/>
    </location>
</feature>
<evidence type="ECO:0000256" key="1">
    <source>
        <dbReference type="SAM" id="Phobius"/>
    </source>
</evidence>
<dbReference type="EMBL" id="CM026424">
    <property type="protein sequence ID" value="KAG0580431.1"/>
    <property type="molecule type" value="Genomic_DNA"/>
</dbReference>
<dbReference type="AlphaFoldDB" id="A0A8T0IC59"/>
<protein>
    <submittedName>
        <fullName evidence="3">Uncharacterized protein</fullName>
    </submittedName>
</protein>
<proteinExistence type="predicted"/>
<keyword evidence="4" id="KW-1185">Reference proteome</keyword>
<gene>
    <name evidence="3" type="ORF">KC19_4G172800</name>
</gene>
<sequence>MVCLLYCLGHILLSGSVLSLDSEGQEVFADVRFALYVIGVFLYWLDLVSLMVMGCICHFCESSHLALQMFIVRA</sequence>
<reference evidence="3" key="1">
    <citation type="submission" date="2020-06" db="EMBL/GenBank/DDBJ databases">
        <title>WGS assembly of Ceratodon purpureus strain R40.</title>
        <authorList>
            <person name="Carey S.B."/>
            <person name="Jenkins J."/>
            <person name="Shu S."/>
            <person name="Lovell J.T."/>
            <person name="Sreedasyam A."/>
            <person name="Maumus F."/>
            <person name="Tiley G.P."/>
            <person name="Fernandez-Pozo N."/>
            <person name="Barry K."/>
            <person name="Chen C."/>
            <person name="Wang M."/>
            <person name="Lipzen A."/>
            <person name="Daum C."/>
            <person name="Saski C.A."/>
            <person name="Payton A.C."/>
            <person name="Mcbreen J.C."/>
            <person name="Conrad R.E."/>
            <person name="Kollar L.M."/>
            <person name="Olsson S."/>
            <person name="Huttunen S."/>
            <person name="Landis J.B."/>
            <person name="Wickett N.J."/>
            <person name="Johnson M.G."/>
            <person name="Rensing S.A."/>
            <person name="Grimwood J."/>
            <person name="Schmutz J."/>
            <person name="Mcdaniel S.F."/>
        </authorList>
    </citation>
    <scope>NUCLEOTIDE SEQUENCE</scope>
    <source>
        <strain evidence="3">R40</strain>
    </source>
</reference>
<accession>A0A8T0IC59</accession>
<comment type="caution">
    <text evidence="3">The sequence shown here is derived from an EMBL/GenBank/DDBJ whole genome shotgun (WGS) entry which is preliminary data.</text>
</comment>
<feature type="chain" id="PRO_5035903653" evidence="2">
    <location>
        <begin position="20"/>
        <end position="74"/>
    </location>
</feature>
<evidence type="ECO:0000256" key="2">
    <source>
        <dbReference type="SAM" id="SignalP"/>
    </source>
</evidence>